<name>A0ABT4QCF9_9BACL</name>
<sequence length="198" mass="23039">MTSLMPATAGSIKSCTVKEDELIKIRIIGSCGSGKSYIARAISGRYGIPCYELDNLVWDRQYESKKFPAEVRDAMLLKAMDQPSWVIEGVHYKWGTESFARADYIFVLQPNRLVRDFRVIKRFFLTCAGFEVRNYTQTFGGLLKMMFRWNYNYDRKDIHRVLELTGPYSEKRRIVRQNTDIFRHLPAPDRRTSGKSGE</sequence>
<dbReference type="InterPro" id="IPR052922">
    <property type="entry name" value="Cytidylate_Kinase-2"/>
</dbReference>
<protein>
    <recommendedName>
        <fullName evidence="3">DNA topology modulation protein FlaR</fullName>
    </recommendedName>
</protein>
<dbReference type="PANTHER" id="PTHR37816:SF2">
    <property type="entry name" value="DNA TOPOLOGY MODULATION PROTEIN FLAR-RELATED PROTEIN"/>
    <property type="match status" value="1"/>
</dbReference>
<evidence type="ECO:0008006" key="3">
    <source>
        <dbReference type="Google" id="ProtNLM"/>
    </source>
</evidence>
<dbReference type="InterPro" id="IPR027417">
    <property type="entry name" value="P-loop_NTPase"/>
</dbReference>
<dbReference type="SUPFAM" id="SSF52540">
    <property type="entry name" value="P-loop containing nucleoside triphosphate hydrolases"/>
    <property type="match status" value="1"/>
</dbReference>
<dbReference type="EMBL" id="JAQAGZ010000012">
    <property type="protein sequence ID" value="MCZ8514529.1"/>
    <property type="molecule type" value="Genomic_DNA"/>
</dbReference>
<dbReference type="PANTHER" id="PTHR37816">
    <property type="entry name" value="YALI0E33011P"/>
    <property type="match status" value="1"/>
</dbReference>
<dbReference type="RefSeq" id="WP_269883050.1">
    <property type="nucleotide sequence ID" value="NZ_JAQAGZ010000012.1"/>
</dbReference>
<dbReference type="Proteomes" id="UP001527882">
    <property type="component" value="Unassembled WGS sequence"/>
</dbReference>
<organism evidence="1 2">
    <name type="scientific">Paenibacillus gyeongsangnamensis</name>
    <dbReference type="NCBI Taxonomy" id="3388067"/>
    <lineage>
        <taxon>Bacteria</taxon>
        <taxon>Bacillati</taxon>
        <taxon>Bacillota</taxon>
        <taxon>Bacilli</taxon>
        <taxon>Bacillales</taxon>
        <taxon>Paenibacillaceae</taxon>
        <taxon>Paenibacillus</taxon>
    </lineage>
</organism>
<dbReference type="Gene3D" id="3.40.50.300">
    <property type="entry name" value="P-loop containing nucleotide triphosphate hydrolases"/>
    <property type="match status" value="1"/>
</dbReference>
<proteinExistence type="predicted"/>
<reference evidence="1 2" key="1">
    <citation type="submission" date="2022-12" db="EMBL/GenBank/DDBJ databases">
        <title>Draft genome sequence of Paenibacillus sp. dW9.</title>
        <authorList>
            <person name="Choi E.-W."/>
            <person name="Kim D.-U."/>
        </authorList>
    </citation>
    <scope>NUCLEOTIDE SEQUENCE [LARGE SCALE GENOMIC DNA]</scope>
    <source>
        <strain evidence="2">dW9</strain>
    </source>
</reference>
<evidence type="ECO:0000313" key="1">
    <source>
        <dbReference type="EMBL" id="MCZ8514529.1"/>
    </source>
</evidence>
<gene>
    <name evidence="1" type="ORF">O9H85_19300</name>
</gene>
<comment type="caution">
    <text evidence="1">The sequence shown here is derived from an EMBL/GenBank/DDBJ whole genome shotgun (WGS) entry which is preliminary data.</text>
</comment>
<keyword evidence="2" id="KW-1185">Reference proteome</keyword>
<evidence type="ECO:0000313" key="2">
    <source>
        <dbReference type="Proteomes" id="UP001527882"/>
    </source>
</evidence>
<accession>A0ABT4QCF9</accession>